<evidence type="ECO:0000313" key="13">
    <source>
        <dbReference type="Proteomes" id="UP000776983"/>
    </source>
</evidence>
<dbReference type="InterPro" id="IPR013377">
    <property type="entry name" value="FlgJ"/>
</dbReference>
<evidence type="ECO:0000256" key="8">
    <source>
        <dbReference type="ARBA" id="ARBA00023295"/>
    </source>
</evidence>
<dbReference type="Gene3D" id="1.10.530.10">
    <property type="match status" value="1"/>
</dbReference>
<gene>
    <name evidence="12" type="primary">flgJ</name>
    <name evidence="12" type="ORF">H0484_03505</name>
</gene>
<reference evidence="12 13" key="1">
    <citation type="submission" date="2020-07" db="EMBL/GenBank/DDBJ databases">
        <title>Pusillimonas sp. nov., isolated from poultry manure in Taiwan.</title>
        <authorList>
            <person name="Lin S.-Y."/>
            <person name="Tang Y.-S."/>
            <person name="Young C.-C."/>
        </authorList>
    </citation>
    <scope>NUCLEOTIDE SEQUENCE [LARGE SCALE GENOMIC DNA]</scope>
    <source>
        <strain evidence="12 13">CC-YST705</strain>
    </source>
</reference>
<keyword evidence="12" id="KW-0966">Cell projection</keyword>
<proteinExistence type="inferred from homology"/>
<comment type="caution">
    <text evidence="12">The sequence shown here is derived from an EMBL/GenBank/DDBJ whole genome shotgun (WGS) entry which is preliminary data.</text>
</comment>
<dbReference type="Gene3D" id="2.10.70.40">
    <property type="entry name" value="peptidoglycan hydrolase"/>
    <property type="match status" value="1"/>
</dbReference>
<keyword evidence="6" id="KW-0574">Periplasm</keyword>
<dbReference type="PANTHER" id="PTHR33308:SF9">
    <property type="entry name" value="PEPTIDOGLYCAN HYDROLASE FLGJ"/>
    <property type="match status" value="1"/>
</dbReference>
<evidence type="ECO:0000256" key="2">
    <source>
        <dbReference type="ARBA" id="ARBA00004418"/>
    </source>
</evidence>
<evidence type="ECO:0000256" key="7">
    <source>
        <dbReference type="ARBA" id="ARBA00022801"/>
    </source>
</evidence>
<dbReference type="GO" id="GO:0016787">
    <property type="term" value="F:hydrolase activity"/>
    <property type="evidence" value="ECO:0007669"/>
    <property type="project" value="UniProtKB-KW"/>
</dbReference>
<name>A0ABS8C9W3_9BURK</name>
<dbReference type="InterPro" id="IPR019301">
    <property type="entry name" value="Flagellar_prot_FlgJ_N"/>
</dbReference>
<dbReference type="NCBIfam" id="TIGR02541">
    <property type="entry name" value="flagell_FlgJ"/>
    <property type="match status" value="1"/>
</dbReference>
<dbReference type="InterPro" id="IPR002901">
    <property type="entry name" value="MGlyc_endo_b_GlcNAc-like_dom"/>
</dbReference>
<comment type="subcellular location">
    <subcellularLocation>
        <location evidence="2">Periplasm</location>
    </subcellularLocation>
</comment>
<dbReference type="InterPro" id="IPR051056">
    <property type="entry name" value="Glycosyl_Hydrolase_73"/>
</dbReference>
<keyword evidence="12" id="KW-0282">Flagellum</keyword>
<evidence type="ECO:0000256" key="1">
    <source>
        <dbReference type="ARBA" id="ARBA00002954"/>
    </source>
</evidence>
<sequence>MATPVHYLSLPTQGDSIFDMGRADRRRPLSSAAREEDVARQFEALMLQQWLKQARQASGGDALFDSEQTRFAQSLGDEQMALQLSQPGLGLAQALLAQIREGQGVQQMASTELPLRTSRRSELRSHVGQSETGEAVAGSFERRVGKLLSSVSRAGAALLSAVSGAPGHIERFVTKMAPAAQKVADETGLPAALILSQAALESGWGKREILHDDGSTSHNLFGIKATASWKGKVADVMTTEYVAGQAQKQVASFRAYDSYHDSFRDYARLLGSSDRYQAVREAATAEQAAFRVQEAGYATDPQYAEKLLTIMRYFEVRSSAESLRANAGTASTHPDSQA</sequence>
<evidence type="ECO:0000256" key="10">
    <source>
        <dbReference type="ARBA" id="ARBA00030835"/>
    </source>
</evidence>
<keyword evidence="12" id="KW-0969">Cilium</keyword>
<dbReference type="Pfam" id="PF10135">
    <property type="entry name" value="Rod-binding"/>
    <property type="match status" value="1"/>
</dbReference>
<dbReference type="Proteomes" id="UP000776983">
    <property type="component" value="Unassembled WGS sequence"/>
</dbReference>
<comment type="similarity">
    <text evidence="3">In the N-terminal section; belongs to the FlgJ family.</text>
</comment>
<keyword evidence="9" id="KW-0961">Cell wall biogenesis/degradation</keyword>
<evidence type="ECO:0000256" key="5">
    <source>
        <dbReference type="ARBA" id="ARBA00013433"/>
    </source>
</evidence>
<evidence type="ECO:0000256" key="9">
    <source>
        <dbReference type="ARBA" id="ARBA00023316"/>
    </source>
</evidence>
<accession>A0ABS8C9W3</accession>
<evidence type="ECO:0000256" key="6">
    <source>
        <dbReference type="ARBA" id="ARBA00022764"/>
    </source>
</evidence>
<organism evidence="12 13">
    <name type="scientific">Mesopusillimonas faecipullorum</name>
    <dbReference type="NCBI Taxonomy" id="2755040"/>
    <lineage>
        <taxon>Bacteria</taxon>
        <taxon>Pseudomonadati</taxon>
        <taxon>Pseudomonadota</taxon>
        <taxon>Betaproteobacteria</taxon>
        <taxon>Burkholderiales</taxon>
        <taxon>Alcaligenaceae</taxon>
        <taxon>Mesopusillimonas</taxon>
    </lineage>
</organism>
<dbReference type="PRINTS" id="PR01002">
    <property type="entry name" value="FLGFLGJ"/>
</dbReference>
<keyword evidence="8" id="KW-0326">Glycosidase</keyword>
<comment type="similarity">
    <text evidence="4">In the C-terminal section; belongs to the glycosyl hydrolase 73 family.</text>
</comment>
<comment type="function">
    <text evidence="1">Flagellum-specific muramidase which hydrolyzes the peptidoglycan layer to assemble the rod structure in the periplasmic space.</text>
</comment>
<keyword evidence="13" id="KW-1185">Reference proteome</keyword>
<dbReference type="SMART" id="SM00047">
    <property type="entry name" value="LYZ2"/>
    <property type="match status" value="1"/>
</dbReference>
<dbReference type="Pfam" id="PF01832">
    <property type="entry name" value="Glucosaminidase"/>
    <property type="match status" value="1"/>
</dbReference>
<dbReference type="EMBL" id="JACDXW010000002">
    <property type="protein sequence ID" value="MCB5362821.1"/>
    <property type="molecule type" value="Genomic_DNA"/>
</dbReference>
<keyword evidence="7 12" id="KW-0378">Hydrolase</keyword>
<evidence type="ECO:0000259" key="11">
    <source>
        <dbReference type="SMART" id="SM00047"/>
    </source>
</evidence>
<dbReference type="PANTHER" id="PTHR33308">
    <property type="entry name" value="PEPTIDOGLYCAN HYDROLASE FLGJ"/>
    <property type="match status" value="1"/>
</dbReference>
<feature type="domain" description="Mannosyl-glycoprotein endo-beta-N-acetylglucosamidase-like" evidence="11">
    <location>
        <begin position="162"/>
        <end position="315"/>
    </location>
</feature>
<dbReference type="RefSeq" id="WP_226953066.1">
    <property type="nucleotide sequence ID" value="NZ_JACDXW010000002.1"/>
</dbReference>
<protein>
    <recommendedName>
        <fullName evidence="5">Peptidoglycan hydrolase FlgJ</fullName>
    </recommendedName>
    <alternativeName>
        <fullName evidence="10">Muramidase FlgJ</fullName>
    </alternativeName>
</protein>
<evidence type="ECO:0000256" key="4">
    <source>
        <dbReference type="ARBA" id="ARBA00007974"/>
    </source>
</evidence>
<evidence type="ECO:0000313" key="12">
    <source>
        <dbReference type="EMBL" id="MCB5362821.1"/>
    </source>
</evidence>
<evidence type="ECO:0000256" key="3">
    <source>
        <dbReference type="ARBA" id="ARBA00006880"/>
    </source>
</evidence>